<keyword evidence="13" id="KW-1015">Disulfide bond</keyword>
<evidence type="ECO:0000256" key="17">
    <source>
        <dbReference type="SAM" id="SignalP"/>
    </source>
</evidence>
<organism evidence="19 20">
    <name type="scientific">Flavobacterium nakdongensis</name>
    <dbReference type="NCBI Taxonomy" id="3073563"/>
    <lineage>
        <taxon>Bacteria</taxon>
        <taxon>Pseudomonadati</taxon>
        <taxon>Bacteroidota</taxon>
        <taxon>Flavobacteriia</taxon>
        <taxon>Flavobacteriales</taxon>
        <taxon>Flavobacteriaceae</taxon>
        <taxon>Flavobacterium</taxon>
    </lineage>
</organism>
<evidence type="ECO:0000256" key="12">
    <source>
        <dbReference type="ARBA" id="ARBA00023137"/>
    </source>
</evidence>
<sequence>MKKLILALFFPFFISAQIAPEFIHLKPMFTKTAQFSYTGTDQQWVVPLGVTQVFIDVFGAQGGTSTSPGAGGLGGKVRAVLNVTPGETLFLMVGGQPTSRLAVYGNGGNGGTNTSNVNNQSMAGGGMSGVFRTSISMANALLIAGGGGGGAKGRNGGAGGGLTGLVSTDDATRGGKGGTQTAGGAAGSPLDGQVTNPTAGQLGQGGAGGVINSGTWNSGGGGGAGYYGGGGGAGGGNYFSGGGGGSSWAHSSCFQISTIANFNSGHGKIVIYYN</sequence>
<evidence type="ECO:0000256" key="8">
    <source>
        <dbReference type="ARBA" id="ARBA00022777"/>
    </source>
</evidence>
<dbReference type="EMBL" id="CP133721">
    <property type="protein sequence ID" value="WMW78353.1"/>
    <property type="molecule type" value="Genomic_DNA"/>
</dbReference>
<keyword evidence="14" id="KW-0675">Receptor</keyword>
<feature type="signal peptide" evidence="17">
    <location>
        <begin position="1"/>
        <end position="18"/>
    </location>
</feature>
<dbReference type="EC" id="2.7.10.1" evidence="2"/>
<evidence type="ECO:0000256" key="9">
    <source>
        <dbReference type="ARBA" id="ARBA00022840"/>
    </source>
</evidence>
<keyword evidence="4" id="KW-0808">Transferase</keyword>
<keyword evidence="5" id="KW-0812">Transmembrane</keyword>
<keyword evidence="7" id="KW-0547">Nucleotide-binding</keyword>
<evidence type="ECO:0000313" key="20">
    <source>
        <dbReference type="Proteomes" id="UP001180481"/>
    </source>
</evidence>
<evidence type="ECO:0000256" key="14">
    <source>
        <dbReference type="ARBA" id="ARBA00023170"/>
    </source>
</evidence>
<evidence type="ECO:0000259" key="18">
    <source>
        <dbReference type="Pfam" id="PF12810"/>
    </source>
</evidence>
<evidence type="ECO:0000256" key="13">
    <source>
        <dbReference type="ARBA" id="ARBA00023157"/>
    </source>
</evidence>
<keyword evidence="15" id="KW-0325">Glycoprotein</keyword>
<dbReference type="InterPro" id="IPR055163">
    <property type="entry name" value="ALK/LTK-like_GRD"/>
</dbReference>
<protein>
    <recommendedName>
        <fullName evidence="2">receptor protein-tyrosine kinase</fullName>
        <ecNumber evidence="2">2.7.10.1</ecNumber>
    </recommendedName>
</protein>
<keyword evidence="3" id="KW-1003">Cell membrane</keyword>
<evidence type="ECO:0000256" key="6">
    <source>
        <dbReference type="ARBA" id="ARBA00022729"/>
    </source>
</evidence>
<dbReference type="Proteomes" id="UP001180481">
    <property type="component" value="Chromosome"/>
</dbReference>
<proteinExistence type="predicted"/>
<keyword evidence="10" id="KW-1133">Transmembrane helix</keyword>
<reference evidence="19" key="1">
    <citation type="submission" date="2023-09" db="EMBL/GenBank/DDBJ databases">
        <title>Flavobacterium sp. 20NA77.7 isolated from freshwater.</title>
        <authorList>
            <person name="Le V."/>
            <person name="Ko S.-R."/>
            <person name="Ahn C.-Y."/>
            <person name="Oh H.-M."/>
        </authorList>
    </citation>
    <scope>NUCLEOTIDE SEQUENCE</scope>
    <source>
        <strain evidence="19">20NA77.7</strain>
    </source>
</reference>
<evidence type="ECO:0000256" key="3">
    <source>
        <dbReference type="ARBA" id="ARBA00022475"/>
    </source>
</evidence>
<feature type="compositionally biased region" description="Gly residues" evidence="16">
    <location>
        <begin position="174"/>
        <end position="186"/>
    </location>
</feature>
<evidence type="ECO:0000256" key="11">
    <source>
        <dbReference type="ARBA" id="ARBA00023136"/>
    </source>
</evidence>
<evidence type="ECO:0000256" key="7">
    <source>
        <dbReference type="ARBA" id="ARBA00022741"/>
    </source>
</evidence>
<feature type="chain" id="PRO_5046212539" description="receptor protein-tyrosine kinase" evidence="17">
    <location>
        <begin position="19"/>
        <end position="274"/>
    </location>
</feature>
<feature type="region of interest" description="Disordered" evidence="16">
    <location>
        <begin position="164"/>
        <end position="189"/>
    </location>
</feature>
<accession>A0ABY9RAU1</accession>
<evidence type="ECO:0000256" key="10">
    <source>
        <dbReference type="ARBA" id="ARBA00022989"/>
    </source>
</evidence>
<comment type="subcellular location">
    <subcellularLocation>
        <location evidence="1">Cell membrane</location>
        <topology evidence="1">Single-pass type I membrane protein</topology>
    </subcellularLocation>
</comment>
<keyword evidence="20" id="KW-1185">Reference proteome</keyword>
<dbReference type="Pfam" id="PF12810">
    <property type="entry name" value="ALK_LTK_GRD"/>
    <property type="match status" value="1"/>
</dbReference>
<keyword evidence="8" id="KW-0418">Kinase</keyword>
<dbReference type="RefSeq" id="WP_309532661.1">
    <property type="nucleotide sequence ID" value="NZ_CP133721.1"/>
</dbReference>
<name>A0ABY9RAU1_9FLAO</name>
<evidence type="ECO:0000256" key="1">
    <source>
        <dbReference type="ARBA" id="ARBA00004251"/>
    </source>
</evidence>
<evidence type="ECO:0000313" key="19">
    <source>
        <dbReference type="EMBL" id="WMW78353.1"/>
    </source>
</evidence>
<keyword evidence="9" id="KW-0067">ATP-binding</keyword>
<gene>
    <name evidence="19" type="ORF">RF683_02605</name>
</gene>
<keyword evidence="12" id="KW-0829">Tyrosine-protein kinase</keyword>
<feature type="domain" description="ALK/LTK-like glycine-rich" evidence="18">
    <location>
        <begin position="55"/>
        <end position="253"/>
    </location>
</feature>
<evidence type="ECO:0000256" key="15">
    <source>
        <dbReference type="ARBA" id="ARBA00023180"/>
    </source>
</evidence>
<keyword evidence="6 17" id="KW-0732">Signal</keyword>
<evidence type="ECO:0000256" key="5">
    <source>
        <dbReference type="ARBA" id="ARBA00022692"/>
    </source>
</evidence>
<evidence type="ECO:0000256" key="16">
    <source>
        <dbReference type="SAM" id="MobiDB-lite"/>
    </source>
</evidence>
<evidence type="ECO:0000256" key="2">
    <source>
        <dbReference type="ARBA" id="ARBA00011902"/>
    </source>
</evidence>
<keyword evidence="11" id="KW-0472">Membrane</keyword>
<evidence type="ECO:0000256" key="4">
    <source>
        <dbReference type="ARBA" id="ARBA00022679"/>
    </source>
</evidence>